<dbReference type="GO" id="GO:0030288">
    <property type="term" value="C:outer membrane-bounded periplasmic space"/>
    <property type="evidence" value="ECO:0007669"/>
    <property type="project" value="InterPro"/>
</dbReference>
<keyword evidence="5" id="KW-0997">Cell inner membrane</keyword>
<keyword evidence="8" id="KW-1133">Transmembrane helix</keyword>
<dbReference type="GO" id="GO:0031992">
    <property type="term" value="F:energy transducer activity"/>
    <property type="evidence" value="ECO:0007669"/>
    <property type="project" value="InterPro"/>
</dbReference>
<dbReference type="KEGG" id="slom:PXH66_21475"/>
<evidence type="ECO:0000256" key="4">
    <source>
        <dbReference type="ARBA" id="ARBA00022475"/>
    </source>
</evidence>
<evidence type="ECO:0000256" key="3">
    <source>
        <dbReference type="ARBA" id="ARBA00022448"/>
    </source>
</evidence>
<accession>A0AAF0CNS0</accession>
<proteinExistence type="inferred from homology"/>
<dbReference type="InterPro" id="IPR037682">
    <property type="entry name" value="TonB_C"/>
</dbReference>
<dbReference type="GO" id="GO:0015031">
    <property type="term" value="P:protein transport"/>
    <property type="evidence" value="ECO:0007669"/>
    <property type="project" value="UniProtKB-KW"/>
</dbReference>
<dbReference type="InterPro" id="IPR051045">
    <property type="entry name" value="TonB-dependent_transducer"/>
</dbReference>
<evidence type="ECO:0000256" key="2">
    <source>
        <dbReference type="ARBA" id="ARBA00006555"/>
    </source>
</evidence>
<dbReference type="GO" id="GO:0055085">
    <property type="term" value="P:transmembrane transport"/>
    <property type="evidence" value="ECO:0007669"/>
    <property type="project" value="InterPro"/>
</dbReference>
<evidence type="ECO:0000256" key="8">
    <source>
        <dbReference type="ARBA" id="ARBA00022989"/>
    </source>
</evidence>
<organism evidence="11 12">
    <name type="scientific">Synoicihabitans lomoniglobus</name>
    <dbReference type="NCBI Taxonomy" id="2909285"/>
    <lineage>
        <taxon>Bacteria</taxon>
        <taxon>Pseudomonadati</taxon>
        <taxon>Verrucomicrobiota</taxon>
        <taxon>Opitutia</taxon>
        <taxon>Opitutales</taxon>
        <taxon>Opitutaceae</taxon>
        <taxon>Synoicihabitans</taxon>
    </lineage>
</organism>
<sequence>MSVLKFFPRVGQIAFAGWVAVIAGLASAQDLTLQEPMWTDPVDAPDVLPVQVSVGKSMRVRDNLGEIGRPFYRDTLYFVTNDKKRPKAMIARRVTGSAMPVEDLPESLQGVFRSPAMRDGRRVPSEVRSILIYNPESAARKGNSATPRLLRVVPPRFPAERDAGGRDKLVVEAQLEIGADGAVTNVVWPESLGAAFVRLGLRAVSQWEFAPARSGGQPVAGAVTVPVIFQRTFGTEGEGKYIPPKLAKSARPVYPTFMRRAGVEGRVKVAFEVTVEGRTANVYPVESNNPNFEDAAVDAVSKWTFEPAQVDGRPVRVRMGVPVIFNIQGGGSSMYRVKRPKSFPDTLPEVFHFDEPPEVLNVASPVYPLSALREDREGKVKVGFYIGPDGYVEKSAIATSGGADLDGATIAAVEKLRFKPAIKDGKPSYAALRMEFEFKASGHGDVQVDHQTKRLLRLLETDREQLLSLAELDEVPEPVSRQPPVYPRSLGAAQANGTALIEFVIDRRGFARLPRVVSASDPAFGYAAVQAVASWRFQAPRRDGKLVDAIARIPVEFKRE</sequence>
<evidence type="ECO:0000313" key="12">
    <source>
        <dbReference type="Proteomes" id="UP001218638"/>
    </source>
</evidence>
<evidence type="ECO:0000256" key="6">
    <source>
        <dbReference type="ARBA" id="ARBA00022692"/>
    </source>
</evidence>
<keyword evidence="7" id="KW-0653">Protein transport</keyword>
<dbReference type="SUPFAM" id="SSF74653">
    <property type="entry name" value="TolA/TonB C-terminal domain"/>
    <property type="match status" value="4"/>
</dbReference>
<dbReference type="GO" id="GO:0015891">
    <property type="term" value="P:siderophore transport"/>
    <property type="evidence" value="ECO:0007669"/>
    <property type="project" value="InterPro"/>
</dbReference>
<keyword evidence="4" id="KW-1003">Cell membrane</keyword>
<dbReference type="GO" id="GO:0005886">
    <property type="term" value="C:plasma membrane"/>
    <property type="evidence" value="ECO:0007669"/>
    <property type="project" value="UniProtKB-SubCell"/>
</dbReference>
<dbReference type="InterPro" id="IPR006260">
    <property type="entry name" value="TonB/TolA_C"/>
</dbReference>
<dbReference type="Pfam" id="PF03544">
    <property type="entry name" value="TonB_C"/>
    <property type="match status" value="4"/>
</dbReference>
<dbReference type="PROSITE" id="PS52015">
    <property type="entry name" value="TONB_CTD"/>
    <property type="match status" value="3"/>
</dbReference>
<dbReference type="EMBL" id="CP119075">
    <property type="protein sequence ID" value="WED64926.1"/>
    <property type="molecule type" value="Genomic_DNA"/>
</dbReference>
<keyword evidence="3" id="KW-0813">Transport</keyword>
<dbReference type="PRINTS" id="PR01374">
    <property type="entry name" value="TONBPROTEIN"/>
</dbReference>
<reference evidence="11" key="1">
    <citation type="submission" date="2023-03" db="EMBL/GenBank/DDBJ databases">
        <title>Lomoglobus Profundus gen. nov., sp. nov., a novel member of the phylum Verrucomicrobia, isolated from deep-marine sediment of South China Sea.</title>
        <authorList>
            <person name="Ahmad T."/>
            <person name="Ishaq S.E."/>
            <person name="Wang F."/>
        </authorList>
    </citation>
    <scope>NUCLEOTIDE SEQUENCE</scope>
    <source>
        <strain evidence="11">LMO-M01</strain>
    </source>
</reference>
<evidence type="ECO:0000313" key="11">
    <source>
        <dbReference type="EMBL" id="WED64926.1"/>
    </source>
</evidence>
<feature type="domain" description="TonB C-terminal" evidence="10">
    <location>
        <begin position="352"/>
        <end position="447"/>
    </location>
</feature>
<feature type="domain" description="TonB C-terminal" evidence="10">
    <location>
        <begin position="471"/>
        <end position="560"/>
    </location>
</feature>
<dbReference type="Proteomes" id="UP001218638">
    <property type="component" value="Chromosome"/>
</dbReference>
<gene>
    <name evidence="11" type="ORF">PXH66_21475</name>
</gene>
<evidence type="ECO:0000256" key="7">
    <source>
        <dbReference type="ARBA" id="ARBA00022927"/>
    </source>
</evidence>
<keyword evidence="6" id="KW-0812">Transmembrane</keyword>
<evidence type="ECO:0000256" key="1">
    <source>
        <dbReference type="ARBA" id="ARBA00004383"/>
    </source>
</evidence>
<comment type="similarity">
    <text evidence="2">Belongs to the TonB family.</text>
</comment>
<dbReference type="InterPro" id="IPR003538">
    <property type="entry name" value="TonB"/>
</dbReference>
<dbReference type="NCBIfam" id="TIGR01352">
    <property type="entry name" value="tonB_Cterm"/>
    <property type="match status" value="3"/>
</dbReference>
<protein>
    <submittedName>
        <fullName evidence="11">Energy transducer TonB</fullName>
    </submittedName>
</protein>
<dbReference type="AlphaFoldDB" id="A0AAF0CNS0"/>
<dbReference type="RefSeq" id="WP_330931808.1">
    <property type="nucleotide sequence ID" value="NZ_CP119075.1"/>
</dbReference>
<comment type="subcellular location">
    <subcellularLocation>
        <location evidence="1">Cell inner membrane</location>
        <topology evidence="1">Single-pass membrane protein</topology>
        <orientation evidence="1">Periplasmic side</orientation>
    </subcellularLocation>
</comment>
<keyword evidence="12" id="KW-1185">Reference proteome</keyword>
<name>A0AAF0CNS0_9BACT</name>
<keyword evidence="9" id="KW-0472">Membrane</keyword>
<dbReference type="PANTHER" id="PTHR33446">
    <property type="entry name" value="PROTEIN TONB-RELATED"/>
    <property type="match status" value="1"/>
</dbReference>
<dbReference type="Gene3D" id="3.30.1150.10">
    <property type="match status" value="4"/>
</dbReference>
<evidence type="ECO:0000259" key="10">
    <source>
        <dbReference type="PROSITE" id="PS52015"/>
    </source>
</evidence>
<evidence type="ECO:0000256" key="5">
    <source>
        <dbReference type="ARBA" id="ARBA00022519"/>
    </source>
</evidence>
<evidence type="ECO:0000256" key="9">
    <source>
        <dbReference type="ARBA" id="ARBA00023136"/>
    </source>
</evidence>
<feature type="domain" description="TonB C-terminal" evidence="10">
    <location>
        <begin position="239"/>
        <end position="334"/>
    </location>
</feature>